<reference evidence="7 8" key="1">
    <citation type="submission" date="2017-12" db="EMBL/GenBank/DDBJ databases">
        <title>Sequencing, de novo assembly and annotation of complete genome of a new Thraustochytrid species, strain FCC1311.</title>
        <authorList>
            <person name="Sedici K."/>
            <person name="Godart F."/>
            <person name="Aiese Cigliano R."/>
            <person name="Sanseverino W."/>
            <person name="Barakat M."/>
            <person name="Ortet P."/>
            <person name="Marechal E."/>
            <person name="Cagnac O."/>
            <person name="Amato A."/>
        </authorList>
    </citation>
    <scope>NUCLEOTIDE SEQUENCE [LARGE SCALE GENOMIC DNA]</scope>
</reference>
<feature type="transmembrane region" description="Helical" evidence="6">
    <location>
        <begin position="331"/>
        <end position="348"/>
    </location>
</feature>
<dbReference type="GO" id="GO:0035725">
    <property type="term" value="P:sodium ion transmembrane transport"/>
    <property type="evidence" value="ECO:0007669"/>
    <property type="project" value="TreeGrafter"/>
</dbReference>
<feature type="transmembrane region" description="Helical" evidence="6">
    <location>
        <begin position="467"/>
        <end position="486"/>
    </location>
</feature>
<evidence type="ECO:0000256" key="2">
    <source>
        <dbReference type="ARBA" id="ARBA00022448"/>
    </source>
</evidence>
<feature type="transmembrane region" description="Helical" evidence="6">
    <location>
        <begin position="107"/>
        <end position="129"/>
    </location>
</feature>
<name>A0A2R5GTE1_9STRA</name>
<dbReference type="InParanoid" id="A0A2R5GTE1"/>
<gene>
    <name evidence="7" type="ORF">FCC1311_073752</name>
</gene>
<organism evidence="7 8">
    <name type="scientific">Hondaea fermentalgiana</name>
    <dbReference type="NCBI Taxonomy" id="2315210"/>
    <lineage>
        <taxon>Eukaryota</taxon>
        <taxon>Sar</taxon>
        <taxon>Stramenopiles</taxon>
        <taxon>Bigyra</taxon>
        <taxon>Labyrinthulomycetes</taxon>
        <taxon>Thraustochytrida</taxon>
        <taxon>Thraustochytriidae</taxon>
        <taxon>Hondaea</taxon>
    </lineage>
</organism>
<feature type="transmembrane region" description="Helical" evidence="6">
    <location>
        <begin position="33"/>
        <end position="52"/>
    </location>
</feature>
<dbReference type="Proteomes" id="UP000241890">
    <property type="component" value="Unassembled WGS sequence"/>
</dbReference>
<feature type="transmembrane region" description="Helical" evidence="6">
    <location>
        <begin position="207"/>
        <end position="227"/>
    </location>
</feature>
<feature type="transmembrane region" description="Helical" evidence="6">
    <location>
        <begin position="257"/>
        <end position="277"/>
    </location>
</feature>
<feature type="transmembrane region" description="Helical" evidence="6">
    <location>
        <begin position="427"/>
        <end position="447"/>
    </location>
</feature>
<feature type="transmembrane region" description="Helical" evidence="6">
    <location>
        <begin position="493"/>
        <end position="518"/>
    </location>
</feature>
<evidence type="ECO:0000256" key="5">
    <source>
        <dbReference type="ARBA" id="ARBA00023136"/>
    </source>
</evidence>
<evidence type="ECO:0000256" key="1">
    <source>
        <dbReference type="ARBA" id="ARBA00004141"/>
    </source>
</evidence>
<protein>
    <submittedName>
        <fullName evidence="7">Sodium-dependent serotonin transporter</fullName>
    </submittedName>
</protein>
<dbReference type="SUPFAM" id="SSF161070">
    <property type="entry name" value="SNF-like"/>
    <property type="match status" value="1"/>
</dbReference>
<dbReference type="OrthoDB" id="6581954at2759"/>
<keyword evidence="8" id="KW-1185">Reference proteome</keyword>
<evidence type="ECO:0000313" key="8">
    <source>
        <dbReference type="Proteomes" id="UP000241890"/>
    </source>
</evidence>
<dbReference type="EMBL" id="BEYU01000092">
    <property type="protein sequence ID" value="GBG31154.1"/>
    <property type="molecule type" value="Genomic_DNA"/>
</dbReference>
<comment type="caution">
    <text evidence="7">The sequence shown here is derived from an EMBL/GenBank/DDBJ whole genome shotgun (WGS) entry which is preliminary data.</text>
</comment>
<dbReference type="GO" id="GO:0005886">
    <property type="term" value="C:plasma membrane"/>
    <property type="evidence" value="ECO:0007669"/>
    <property type="project" value="TreeGrafter"/>
</dbReference>
<evidence type="ECO:0000256" key="4">
    <source>
        <dbReference type="ARBA" id="ARBA00022989"/>
    </source>
</evidence>
<dbReference type="InterPro" id="IPR000175">
    <property type="entry name" value="Na/ntran_symport"/>
</dbReference>
<dbReference type="NCBIfam" id="NF037979">
    <property type="entry name" value="Na_transp"/>
    <property type="match status" value="1"/>
</dbReference>
<feature type="transmembrane region" description="Helical" evidence="6">
    <location>
        <begin position="602"/>
        <end position="621"/>
    </location>
</feature>
<dbReference type="Pfam" id="PF00209">
    <property type="entry name" value="SNF"/>
    <property type="match status" value="1"/>
</dbReference>
<dbReference type="PANTHER" id="PTHR11616:SF240">
    <property type="entry name" value="BLOATED TUBULES, ISOFORM B-RELATED"/>
    <property type="match status" value="1"/>
</dbReference>
<keyword evidence="2" id="KW-0813">Transport</keyword>
<sequence>MSVIEAPGNKVDPEKGYQEAEAESHHGKWSSRWSFILASIGSAIGLGNFWRFPYLAFRWGGGAFFIPYFIALFVVGIPLLQIEFALGQVFRRAATQAFGRLGKHFAGIGLAAGFIAFSIVGYYCVVLGWSNAMLVQSFFKEMPWSIEGVTGSETVSKPVAAYMELLQFPDDTTQTTIMSSYVFAGAYVMWISIYLILVKGQNFISKAVWVTVLLPVGTLFILLVVGATRDGAEIGIKAYIGEWDMSLLSEGQMWVDAFSQIFFSLSLATGVMSAFASMNPKNQNIVQDAFIVAICNSLFSFMAGFAVFSIAGYMSKQSGISIADLQGQGLLSGPMLAFVAYPAGLSLVGGAGGNVLCVIFFITVYMLGVDSAFSLVESVIHNYKETYVFHTYSRVQMVSVFCFLCMSCTFIYTADIGLNILDVVDRYISSFGLAVIGWLEAFVFAWCVGKSESAQVAGSLPVMLHDILFWLGVVLFTALSLGLPYVEGLDQMMYLGVPLIIGIVLVVLSFIIPVAMAAGQAGGVKEALYAVTMQGVDKLRIELNEGFCEGAPDNWRFPFIWAVNVKYIINPVLFFLMGLNVESLSATPYSGLGPGYQAIGTIYFLIMVLIFVVGLIFPHLYSDPKAI</sequence>
<feature type="transmembrane region" description="Helical" evidence="6">
    <location>
        <begin position="178"/>
        <end position="198"/>
    </location>
</feature>
<evidence type="ECO:0000256" key="3">
    <source>
        <dbReference type="ARBA" id="ARBA00022692"/>
    </source>
</evidence>
<feature type="transmembrane region" description="Helical" evidence="6">
    <location>
        <begin position="355"/>
        <end position="376"/>
    </location>
</feature>
<dbReference type="AlphaFoldDB" id="A0A2R5GTE1"/>
<keyword evidence="3 6" id="KW-0812">Transmembrane</keyword>
<feature type="transmembrane region" description="Helical" evidence="6">
    <location>
        <begin position="396"/>
        <end position="415"/>
    </location>
</feature>
<feature type="transmembrane region" description="Helical" evidence="6">
    <location>
        <begin position="289"/>
        <end position="311"/>
    </location>
</feature>
<accession>A0A2R5GTE1</accession>
<evidence type="ECO:0000313" key="7">
    <source>
        <dbReference type="EMBL" id="GBG31154.1"/>
    </source>
</evidence>
<comment type="subcellular location">
    <subcellularLocation>
        <location evidence="1">Membrane</location>
        <topology evidence="1">Multi-pass membrane protein</topology>
    </subcellularLocation>
</comment>
<dbReference type="PROSITE" id="PS50267">
    <property type="entry name" value="NA_NEUROTRAN_SYMP_3"/>
    <property type="match status" value="1"/>
</dbReference>
<feature type="transmembrane region" description="Helical" evidence="6">
    <location>
        <begin position="64"/>
        <end position="86"/>
    </location>
</feature>
<dbReference type="PANTHER" id="PTHR11616">
    <property type="entry name" value="SODIUM/CHLORIDE DEPENDENT TRANSPORTER"/>
    <property type="match status" value="1"/>
</dbReference>
<keyword evidence="4 6" id="KW-1133">Transmembrane helix</keyword>
<evidence type="ECO:0000256" key="6">
    <source>
        <dbReference type="SAM" id="Phobius"/>
    </source>
</evidence>
<dbReference type="InterPro" id="IPR037272">
    <property type="entry name" value="SNS_sf"/>
</dbReference>
<dbReference type="PRINTS" id="PR00176">
    <property type="entry name" value="NANEUSMPORT"/>
</dbReference>
<keyword evidence="5 6" id="KW-0472">Membrane</keyword>
<feature type="transmembrane region" description="Helical" evidence="6">
    <location>
        <begin position="559"/>
        <end position="581"/>
    </location>
</feature>
<proteinExistence type="predicted"/>